<gene>
    <name evidence="1" type="ORF">KE626_32525</name>
</gene>
<dbReference type="Proteomes" id="UP000676386">
    <property type="component" value="Unassembled WGS sequence"/>
</dbReference>
<dbReference type="EMBL" id="JAGTXB010000028">
    <property type="protein sequence ID" value="MBS0032104.1"/>
    <property type="molecule type" value="Genomic_DNA"/>
</dbReference>
<sequence>MSIVLLALSTISCSDKLPLTAAGNSSYQVSDIGTHQHEHKDFCSPFCACSCCAAPVILSITYFTPAPASHTTFTFCETPAGVISDLPTTVWQPPRA</sequence>
<dbReference type="Pfam" id="PF20365">
    <property type="entry name" value="DUF6660"/>
    <property type="match status" value="1"/>
</dbReference>
<evidence type="ECO:0000313" key="1">
    <source>
        <dbReference type="EMBL" id="MBS0032104.1"/>
    </source>
</evidence>
<organism evidence="1 2">
    <name type="scientific">Chitinophaga hostae</name>
    <dbReference type="NCBI Taxonomy" id="2831022"/>
    <lineage>
        <taxon>Bacteria</taxon>
        <taxon>Pseudomonadati</taxon>
        <taxon>Bacteroidota</taxon>
        <taxon>Chitinophagia</taxon>
        <taxon>Chitinophagales</taxon>
        <taxon>Chitinophagaceae</taxon>
        <taxon>Chitinophaga</taxon>
    </lineage>
</organism>
<proteinExistence type="predicted"/>
<evidence type="ECO:0000313" key="2">
    <source>
        <dbReference type="Proteomes" id="UP000676386"/>
    </source>
</evidence>
<protein>
    <submittedName>
        <fullName evidence="1">Uncharacterized protein</fullName>
    </submittedName>
</protein>
<accession>A0ABS5JA64</accession>
<comment type="caution">
    <text evidence="1">The sequence shown here is derived from an EMBL/GenBank/DDBJ whole genome shotgun (WGS) entry which is preliminary data.</text>
</comment>
<reference evidence="1 2" key="1">
    <citation type="submission" date="2021-04" db="EMBL/GenBank/DDBJ databases">
        <title>Chitinophaga sp. nov., isolated from the rhizosphere soil.</title>
        <authorList>
            <person name="He S."/>
        </authorList>
    </citation>
    <scope>NUCLEOTIDE SEQUENCE [LARGE SCALE GENOMIC DNA]</scope>
    <source>
        <strain evidence="1 2">2R12</strain>
    </source>
</reference>
<dbReference type="InterPro" id="IPR046601">
    <property type="entry name" value="DUF6660"/>
</dbReference>
<name>A0ABS5JA64_9BACT</name>
<keyword evidence="2" id="KW-1185">Reference proteome</keyword>